<sequence length="864" mass="98083">MDITKIAQQATEYLNQGEYDRAIALYEQCIQANPALTSNYWYLGLAWLLQGEESEAQAIWLSVMTETPEEMDNLIVELLEILTTKAKEFLDSRKLQLAEKISWEILELDATQTEAYYNLGNALAQQGNFERAMECWQQSIELQPDLVDAYKNQASVWQKLENFPDAIANYLKVLELQPDYQTAYDLGLCFSQIGSFDDAIACFQTAIEIKPDYTPAYSDLGYLLLRQNQLEQAIFFFTQAIQLNPNLAQSYYHWQEILNQQEKSSENIDVNACLLKALHLQGNSLETYFYLGKILGRSKNLPVAFALYQKASELKTDSSEIYLQMGKVLAEIGELESAIANYQKAINLAPSQDRIYLNLGIALAKKGDLLAAIAIYNQALEINPENPETYFYLGCALSNIGQVNEAIANFHKSLELQPESSQTYWNLGITLAQQNQPEKALACFQKVMQIKPDMAQSIYDLTLDLSRQGLLNQKAQYFQELLPVETPLTFSETTLYWATSQSLENTNYFPIYPQNTIDLTPPLTPDENIHFSFRFGNKIELPASFVAIVPNGHFWLNQAQDKSAVITSDNQLLGDISPEFPVLSPGHPDNHPSKHSIFSLSKLPPIEKLNGTIAILAGLLNDTYFHWMFDIIPRIELLHRSNIEIAEIEKFLVSSHLPFQKETLNLLGIPETKILQTHKYPHIQATKLVIPSFPSTIAWMPQWVCDFLRTQFLQQPAIAKAEKIERLYISRKSTANRRIINEDEIIDLLKKFGFQSIVLESMSVIEQAALLTNAKVVIAPHGGGLTNIVFCQPGTKVIEIFSPNYVYPCYWLVSNAIALEYYYLLGENPEGFYLHKLLYPNARIEDIFVNPNQLLNILNFAGIT</sequence>
<keyword evidence="6" id="KW-1185">Reference proteome</keyword>
<dbReference type="InterPro" id="IPR013105">
    <property type="entry name" value="TPR_2"/>
</dbReference>
<keyword evidence="2 3" id="KW-0802">TPR repeat</keyword>
<dbReference type="PANTHER" id="PTHR44858">
    <property type="entry name" value="TETRATRICOPEPTIDE REPEAT PROTEIN 6"/>
    <property type="match status" value="1"/>
</dbReference>
<dbReference type="SMART" id="SM00028">
    <property type="entry name" value="TPR"/>
    <property type="match status" value="10"/>
</dbReference>
<feature type="domain" description="Glycosyltransferase 61 catalytic" evidence="4">
    <location>
        <begin position="624"/>
        <end position="798"/>
    </location>
</feature>
<evidence type="ECO:0000259" key="4">
    <source>
        <dbReference type="Pfam" id="PF04577"/>
    </source>
</evidence>
<keyword evidence="1" id="KW-0677">Repeat</keyword>
<dbReference type="Proteomes" id="UP001576774">
    <property type="component" value="Unassembled WGS sequence"/>
</dbReference>
<accession>A0ABV4XG59</accession>
<protein>
    <submittedName>
        <fullName evidence="5">Tetratricopeptide repeat protein</fullName>
    </submittedName>
</protein>
<dbReference type="EMBL" id="JBHFNQ010000219">
    <property type="protein sequence ID" value="MFB2881231.1"/>
    <property type="molecule type" value="Genomic_DNA"/>
</dbReference>
<dbReference type="SMART" id="SM00671">
    <property type="entry name" value="SEL1"/>
    <property type="match status" value="3"/>
</dbReference>
<dbReference type="InterPro" id="IPR019734">
    <property type="entry name" value="TPR_rpt"/>
</dbReference>
<gene>
    <name evidence="5" type="ORF">ACE1CC_30640</name>
</gene>
<dbReference type="Gene3D" id="1.25.40.10">
    <property type="entry name" value="Tetratricopeptide repeat domain"/>
    <property type="match status" value="6"/>
</dbReference>
<dbReference type="InterPro" id="IPR050498">
    <property type="entry name" value="Ycf3"/>
</dbReference>
<dbReference type="Pfam" id="PF04577">
    <property type="entry name" value="Glyco_transf_61"/>
    <property type="match status" value="1"/>
</dbReference>
<dbReference type="Pfam" id="PF13431">
    <property type="entry name" value="TPR_17"/>
    <property type="match status" value="1"/>
</dbReference>
<dbReference type="InterPro" id="IPR011990">
    <property type="entry name" value="TPR-like_helical_dom_sf"/>
</dbReference>
<feature type="repeat" description="TPR" evidence="3">
    <location>
        <begin position="3"/>
        <end position="36"/>
    </location>
</feature>
<organism evidence="5 6">
    <name type="scientific">Floridaenema aerugineum BLCC-F46</name>
    <dbReference type="NCBI Taxonomy" id="3153654"/>
    <lineage>
        <taxon>Bacteria</taxon>
        <taxon>Bacillati</taxon>
        <taxon>Cyanobacteriota</taxon>
        <taxon>Cyanophyceae</taxon>
        <taxon>Oscillatoriophycideae</taxon>
        <taxon>Aerosakkonematales</taxon>
        <taxon>Aerosakkonemataceae</taxon>
        <taxon>Floridanema</taxon>
        <taxon>Floridanema aerugineum</taxon>
    </lineage>
</organism>
<proteinExistence type="predicted"/>
<dbReference type="InterPro" id="IPR006597">
    <property type="entry name" value="Sel1-like"/>
</dbReference>
<comment type="caution">
    <text evidence="5">The sequence shown here is derived from an EMBL/GenBank/DDBJ whole genome shotgun (WGS) entry which is preliminary data.</text>
</comment>
<dbReference type="Pfam" id="PF13414">
    <property type="entry name" value="TPR_11"/>
    <property type="match status" value="2"/>
</dbReference>
<dbReference type="SUPFAM" id="SSF81901">
    <property type="entry name" value="HCP-like"/>
    <property type="match status" value="1"/>
</dbReference>
<dbReference type="PROSITE" id="PS50005">
    <property type="entry name" value="TPR"/>
    <property type="match status" value="8"/>
</dbReference>
<feature type="repeat" description="TPR" evidence="3">
    <location>
        <begin position="180"/>
        <end position="213"/>
    </location>
</feature>
<reference evidence="5 6" key="1">
    <citation type="submission" date="2024-09" db="EMBL/GenBank/DDBJ databases">
        <title>Floridaenema gen nov. (Aerosakkonemataceae, Aerosakkonematales ord. nov., Cyanobacteria) from benthic tropical and subtropical fresh waters, with the description of four new species.</title>
        <authorList>
            <person name="Moretto J.A."/>
            <person name="Berthold D.E."/>
            <person name="Lefler F.W."/>
            <person name="Huang I.-S."/>
            <person name="Laughinghouse H. IV."/>
        </authorList>
    </citation>
    <scope>NUCLEOTIDE SEQUENCE [LARGE SCALE GENOMIC DNA]</scope>
    <source>
        <strain evidence="5 6">BLCC-F46</strain>
    </source>
</reference>
<dbReference type="InterPro" id="IPR049625">
    <property type="entry name" value="Glyco_transf_61_cat"/>
</dbReference>
<feature type="repeat" description="TPR" evidence="3">
    <location>
        <begin position="421"/>
        <end position="454"/>
    </location>
</feature>
<evidence type="ECO:0000313" key="6">
    <source>
        <dbReference type="Proteomes" id="UP001576774"/>
    </source>
</evidence>
<feature type="repeat" description="TPR" evidence="3">
    <location>
        <begin position="214"/>
        <end position="247"/>
    </location>
</feature>
<feature type="repeat" description="TPR" evidence="3">
    <location>
        <begin position="387"/>
        <end position="420"/>
    </location>
</feature>
<feature type="repeat" description="TPR" evidence="3">
    <location>
        <begin position="319"/>
        <end position="352"/>
    </location>
</feature>
<dbReference type="Pfam" id="PF07719">
    <property type="entry name" value="TPR_2"/>
    <property type="match status" value="1"/>
</dbReference>
<dbReference type="PANTHER" id="PTHR44858:SF1">
    <property type="entry name" value="UDP-N-ACETYLGLUCOSAMINE--PEPTIDE N-ACETYLGLUCOSAMINYLTRANSFERASE SPINDLY-RELATED"/>
    <property type="match status" value="1"/>
</dbReference>
<evidence type="ECO:0000256" key="1">
    <source>
        <dbReference type="ARBA" id="ARBA00022737"/>
    </source>
</evidence>
<feature type="repeat" description="TPR" evidence="3">
    <location>
        <begin position="353"/>
        <end position="386"/>
    </location>
</feature>
<name>A0ABV4XG59_9CYAN</name>
<evidence type="ECO:0000256" key="3">
    <source>
        <dbReference type="PROSITE-ProRule" id="PRU00339"/>
    </source>
</evidence>
<evidence type="ECO:0000313" key="5">
    <source>
        <dbReference type="EMBL" id="MFB2881231.1"/>
    </source>
</evidence>
<dbReference type="Pfam" id="PF00515">
    <property type="entry name" value="TPR_1"/>
    <property type="match status" value="1"/>
</dbReference>
<evidence type="ECO:0000256" key="2">
    <source>
        <dbReference type="ARBA" id="ARBA00022803"/>
    </source>
</evidence>
<dbReference type="PROSITE" id="PS50293">
    <property type="entry name" value="TPR_REGION"/>
    <property type="match status" value="6"/>
</dbReference>
<dbReference type="Pfam" id="PF13432">
    <property type="entry name" value="TPR_16"/>
    <property type="match status" value="1"/>
</dbReference>
<dbReference type="RefSeq" id="WP_413274215.1">
    <property type="nucleotide sequence ID" value="NZ_JBHFNQ010000219.1"/>
</dbReference>
<feature type="repeat" description="TPR" evidence="3">
    <location>
        <begin position="113"/>
        <end position="146"/>
    </location>
</feature>
<dbReference type="SUPFAM" id="SSF48452">
    <property type="entry name" value="TPR-like"/>
    <property type="match status" value="1"/>
</dbReference>